<dbReference type="PANTHER" id="PTHR48475">
    <property type="entry name" value="RIBONUCLEASE H"/>
    <property type="match status" value="1"/>
</dbReference>
<evidence type="ECO:0000256" key="1">
    <source>
        <dbReference type="SAM" id="MobiDB-lite"/>
    </source>
</evidence>
<comment type="caution">
    <text evidence="3">The sequence shown here is derived from an EMBL/GenBank/DDBJ whole genome shotgun (WGS) entry which is preliminary data.</text>
</comment>
<dbReference type="AlphaFoldDB" id="A0A6L2P8D9"/>
<feature type="region of interest" description="Disordered" evidence="1">
    <location>
        <begin position="221"/>
        <end position="259"/>
    </location>
</feature>
<dbReference type="PANTHER" id="PTHR48475:SF2">
    <property type="entry name" value="RIBONUCLEASE H"/>
    <property type="match status" value="1"/>
</dbReference>
<feature type="domain" description="RNase H type-1" evidence="2">
    <location>
        <begin position="452"/>
        <end position="544"/>
    </location>
</feature>
<dbReference type="Gene3D" id="3.30.420.10">
    <property type="entry name" value="Ribonuclease H-like superfamily/Ribonuclease H"/>
    <property type="match status" value="1"/>
</dbReference>
<evidence type="ECO:0000313" key="3">
    <source>
        <dbReference type="EMBL" id="GEU93522.1"/>
    </source>
</evidence>
<dbReference type="InterPro" id="IPR012337">
    <property type="entry name" value="RNaseH-like_sf"/>
</dbReference>
<proteinExistence type="predicted"/>
<dbReference type="EMBL" id="BKCJ010010873">
    <property type="protein sequence ID" value="GEU93522.1"/>
    <property type="molecule type" value="Genomic_DNA"/>
</dbReference>
<organism evidence="3">
    <name type="scientific">Tanacetum cinerariifolium</name>
    <name type="common">Dalmatian daisy</name>
    <name type="synonym">Chrysanthemum cinerariifolium</name>
    <dbReference type="NCBI Taxonomy" id="118510"/>
    <lineage>
        <taxon>Eukaryota</taxon>
        <taxon>Viridiplantae</taxon>
        <taxon>Streptophyta</taxon>
        <taxon>Embryophyta</taxon>
        <taxon>Tracheophyta</taxon>
        <taxon>Spermatophyta</taxon>
        <taxon>Magnoliopsida</taxon>
        <taxon>eudicotyledons</taxon>
        <taxon>Gunneridae</taxon>
        <taxon>Pentapetalae</taxon>
        <taxon>asterids</taxon>
        <taxon>campanulids</taxon>
        <taxon>Asterales</taxon>
        <taxon>Asteraceae</taxon>
        <taxon>Asteroideae</taxon>
        <taxon>Anthemideae</taxon>
        <taxon>Anthemidinae</taxon>
        <taxon>Tanacetum</taxon>
    </lineage>
</organism>
<evidence type="ECO:0000259" key="2">
    <source>
        <dbReference type="Pfam" id="PF13456"/>
    </source>
</evidence>
<protein>
    <submittedName>
        <fullName evidence="3">Putative ribonuclease H-like domain-containing protein</fullName>
    </submittedName>
</protein>
<dbReference type="GO" id="GO:0003676">
    <property type="term" value="F:nucleic acid binding"/>
    <property type="evidence" value="ECO:0007669"/>
    <property type="project" value="InterPro"/>
</dbReference>
<dbReference type="CDD" id="cd09279">
    <property type="entry name" value="RNase_HI_like"/>
    <property type="match status" value="1"/>
</dbReference>
<sequence>MINRQHGRMIFESVENGPLIWPSIEENGVTRPKKYSELSATEAIQTDCDVKSTNIILQGLPTEVYALNLALYDHEGWDETKEFFKPVKAISMPQGVPKTPDRRLLELEDQINFLLKGSQPTPTSSSAHTPRAYVNAVHPNSRPQNQNEPPKLNTFAFHEPHTERMKRFENAIFKQHEGINSRMTEMFGLLKELTASKTPEKVLIREEAKFPVTKNVNSISLTKGEEERSNRKEVTPDNAERPTKTKAEMPVKKAETKNEAKNRVRNKLIKTPENEEAVEAPGSEPVAYYLKHKINEKQIERLVDNNIFNNSLSGSRVRKKKGKTYKVLPRGPIYDAILKKKITKKEDIRGSFKIPCNVGGQKGINTLVDQGSDVNVMPYTTYIKLTYMKLTDEVLDDQLLSVSLLIYLGKHDCVERIPSESPRIEERVKTKYRGKNSDQPTSTAFLGWILFTDGASSTEGSRAGVVLTNPNGHKITYALHINFKTSNHEAEYEAIIAGLELAIHMEARHLQVLSDSLLITNQVIYKAKEDVMKKYMLKVRELKTPF</sequence>
<name>A0A6L2P8D9_TANCI</name>
<gene>
    <name evidence="3" type="ORF">Tci_065500</name>
</gene>
<reference evidence="3" key="1">
    <citation type="journal article" date="2019" name="Sci. Rep.">
        <title>Draft genome of Tanacetum cinerariifolium, the natural source of mosquito coil.</title>
        <authorList>
            <person name="Yamashiro T."/>
            <person name="Shiraishi A."/>
            <person name="Satake H."/>
            <person name="Nakayama K."/>
        </authorList>
    </citation>
    <scope>NUCLEOTIDE SEQUENCE</scope>
</reference>
<accession>A0A6L2P8D9</accession>
<dbReference type="Pfam" id="PF13456">
    <property type="entry name" value="RVT_3"/>
    <property type="match status" value="1"/>
</dbReference>
<dbReference type="InterPro" id="IPR002156">
    <property type="entry name" value="RNaseH_domain"/>
</dbReference>
<feature type="compositionally biased region" description="Basic and acidic residues" evidence="1">
    <location>
        <begin position="223"/>
        <end position="259"/>
    </location>
</feature>
<dbReference type="GO" id="GO:0004523">
    <property type="term" value="F:RNA-DNA hybrid ribonuclease activity"/>
    <property type="evidence" value="ECO:0007669"/>
    <property type="project" value="InterPro"/>
</dbReference>
<dbReference type="SUPFAM" id="SSF53098">
    <property type="entry name" value="Ribonuclease H-like"/>
    <property type="match status" value="1"/>
</dbReference>
<dbReference type="InterPro" id="IPR036397">
    <property type="entry name" value="RNaseH_sf"/>
</dbReference>